<accession>A0AAE1NJ14</accession>
<keyword evidence="9" id="KW-0325">Glycoprotein</keyword>
<keyword evidence="10" id="KW-1071">Ligand-gated ion channel</keyword>
<gene>
    <name evidence="13" type="ORF">Pmani_036104</name>
</gene>
<keyword evidence="5" id="KW-0175">Coiled coil</keyword>
<keyword evidence="4" id="KW-1133">Transmembrane helix</keyword>
<reference evidence="13" key="1">
    <citation type="submission" date="2023-11" db="EMBL/GenBank/DDBJ databases">
        <title>Genome assemblies of two species of porcelain crab, Petrolisthes cinctipes and Petrolisthes manimaculis (Anomura: Porcellanidae).</title>
        <authorList>
            <person name="Angst P."/>
        </authorList>
    </citation>
    <scope>NUCLEOTIDE SEQUENCE</scope>
    <source>
        <strain evidence="13">PB745_02</strain>
        <tissue evidence="13">Gill</tissue>
    </source>
</reference>
<keyword evidence="6" id="KW-0406">Ion transport</keyword>
<dbReference type="GO" id="GO:0005886">
    <property type="term" value="C:plasma membrane"/>
    <property type="evidence" value="ECO:0007669"/>
    <property type="project" value="UniProtKB-ARBA"/>
</dbReference>
<evidence type="ECO:0000256" key="1">
    <source>
        <dbReference type="ARBA" id="ARBA00004141"/>
    </source>
</evidence>
<evidence type="ECO:0000256" key="10">
    <source>
        <dbReference type="ARBA" id="ARBA00023286"/>
    </source>
</evidence>
<organism evidence="13 14">
    <name type="scientific">Petrolisthes manimaculis</name>
    <dbReference type="NCBI Taxonomy" id="1843537"/>
    <lineage>
        <taxon>Eukaryota</taxon>
        <taxon>Metazoa</taxon>
        <taxon>Ecdysozoa</taxon>
        <taxon>Arthropoda</taxon>
        <taxon>Crustacea</taxon>
        <taxon>Multicrustacea</taxon>
        <taxon>Malacostraca</taxon>
        <taxon>Eumalacostraca</taxon>
        <taxon>Eucarida</taxon>
        <taxon>Decapoda</taxon>
        <taxon>Pleocyemata</taxon>
        <taxon>Anomura</taxon>
        <taxon>Galatheoidea</taxon>
        <taxon>Porcellanidae</taxon>
        <taxon>Petrolisthes</taxon>
    </lineage>
</organism>
<dbReference type="EMBL" id="JAWZYT010005293">
    <property type="protein sequence ID" value="KAK4291039.1"/>
    <property type="molecule type" value="Genomic_DNA"/>
</dbReference>
<dbReference type="FunFam" id="3.40.190.10:FF:000078">
    <property type="entry name" value="glutamate receptor ionotropic, NMDA 3B"/>
    <property type="match status" value="1"/>
</dbReference>
<dbReference type="Gene3D" id="3.40.190.10">
    <property type="entry name" value="Periplasmic binding protein-like II"/>
    <property type="match status" value="1"/>
</dbReference>
<dbReference type="SUPFAM" id="SSF53850">
    <property type="entry name" value="Periplasmic binding protein-like II"/>
    <property type="match status" value="1"/>
</dbReference>
<dbReference type="GO" id="GO:0043226">
    <property type="term" value="C:organelle"/>
    <property type="evidence" value="ECO:0007669"/>
    <property type="project" value="UniProtKB-ARBA"/>
</dbReference>
<keyword evidence="11" id="KW-0407">Ion channel</keyword>
<sequence length="84" mass="9132">MGVVRSIPITIINRTHSDVQVYLVVDGTFGAPRTTGWTGIVGDLLDGSADLSFAPLSVTKQRSRHLDFSDPYFFSSISKLSSTK</sequence>
<dbReference type="AlphaFoldDB" id="A0AAE1NJ14"/>
<dbReference type="Proteomes" id="UP001292094">
    <property type="component" value="Unassembled WGS sequence"/>
</dbReference>
<evidence type="ECO:0000256" key="8">
    <source>
        <dbReference type="ARBA" id="ARBA00023170"/>
    </source>
</evidence>
<keyword evidence="14" id="KW-1185">Reference proteome</keyword>
<evidence type="ECO:0000256" key="9">
    <source>
        <dbReference type="ARBA" id="ARBA00023180"/>
    </source>
</evidence>
<comment type="caution">
    <text evidence="13">The sequence shown here is derived from an EMBL/GenBank/DDBJ whole genome shotgun (WGS) entry which is preliminary data.</text>
</comment>
<keyword evidence="2" id="KW-0813">Transport</keyword>
<proteinExistence type="predicted"/>
<comment type="subcellular location">
    <subcellularLocation>
        <location evidence="1">Membrane</location>
        <topology evidence="1">Multi-pass membrane protein</topology>
    </subcellularLocation>
</comment>
<evidence type="ECO:0000256" key="4">
    <source>
        <dbReference type="ARBA" id="ARBA00022989"/>
    </source>
</evidence>
<dbReference type="GO" id="GO:0015276">
    <property type="term" value="F:ligand-gated monoatomic ion channel activity"/>
    <property type="evidence" value="ECO:0007669"/>
    <property type="project" value="InterPro"/>
</dbReference>
<keyword evidence="3" id="KW-0812">Transmembrane</keyword>
<keyword evidence="8" id="KW-0675">Receptor</keyword>
<evidence type="ECO:0000256" key="5">
    <source>
        <dbReference type="ARBA" id="ARBA00023054"/>
    </source>
</evidence>
<evidence type="ECO:0000313" key="14">
    <source>
        <dbReference type="Proteomes" id="UP001292094"/>
    </source>
</evidence>
<evidence type="ECO:0000313" key="13">
    <source>
        <dbReference type="EMBL" id="KAK4291039.1"/>
    </source>
</evidence>
<dbReference type="Pfam" id="PF10613">
    <property type="entry name" value="Lig_chan-Glu_bd"/>
    <property type="match status" value="1"/>
</dbReference>
<dbReference type="InterPro" id="IPR019594">
    <property type="entry name" value="Glu/Gly-bd"/>
</dbReference>
<protein>
    <recommendedName>
        <fullName evidence="12">Ionotropic glutamate receptor L-glutamate and glycine-binding domain-containing protein</fullName>
    </recommendedName>
</protein>
<name>A0AAE1NJ14_9EUCA</name>
<evidence type="ECO:0000256" key="11">
    <source>
        <dbReference type="ARBA" id="ARBA00023303"/>
    </source>
</evidence>
<evidence type="ECO:0000256" key="7">
    <source>
        <dbReference type="ARBA" id="ARBA00023136"/>
    </source>
</evidence>
<keyword evidence="7" id="KW-0472">Membrane</keyword>
<evidence type="ECO:0000256" key="6">
    <source>
        <dbReference type="ARBA" id="ARBA00023065"/>
    </source>
</evidence>
<evidence type="ECO:0000259" key="12">
    <source>
        <dbReference type="Pfam" id="PF10613"/>
    </source>
</evidence>
<evidence type="ECO:0000256" key="3">
    <source>
        <dbReference type="ARBA" id="ARBA00022692"/>
    </source>
</evidence>
<evidence type="ECO:0000256" key="2">
    <source>
        <dbReference type="ARBA" id="ARBA00022448"/>
    </source>
</evidence>
<feature type="domain" description="Ionotropic glutamate receptor L-glutamate and glycine-binding" evidence="12">
    <location>
        <begin position="12"/>
        <end position="81"/>
    </location>
</feature>